<evidence type="ECO:0000313" key="4">
    <source>
        <dbReference type="Proteomes" id="UP000065473"/>
    </source>
</evidence>
<evidence type="ECO:0000313" key="1">
    <source>
        <dbReference type="EMBL" id="ALU30456.1"/>
    </source>
</evidence>
<gene>
    <name evidence="1" type="ORF">ATY89_11245</name>
    <name evidence="2" type="ORF">ATZ20_02800</name>
</gene>
<dbReference type="Proteomes" id="UP000060043">
    <property type="component" value="Chromosome"/>
</dbReference>
<protein>
    <submittedName>
        <fullName evidence="1">Uncharacterized protein</fullName>
    </submittedName>
</protein>
<dbReference type="STRING" id="1435377.SUSAZ_06460"/>
<proteinExistence type="predicted"/>
<evidence type="ECO:0000313" key="2">
    <source>
        <dbReference type="EMBL" id="ALU31178.1"/>
    </source>
</evidence>
<dbReference type="RefSeq" id="WP_011278188.1">
    <property type="nucleotide sequence ID" value="NZ_BHWZ01000003.1"/>
</dbReference>
<evidence type="ECO:0000313" key="3">
    <source>
        <dbReference type="Proteomes" id="UP000060043"/>
    </source>
</evidence>
<dbReference type="Proteomes" id="UP000065473">
    <property type="component" value="Chromosome"/>
</dbReference>
<organism evidence="1 4">
    <name type="scientific">Sulfolobus acidocaldarius</name>
    <dbReference type="NCBI Taxonomy" id="2285"/>
    <lineage>
        <taxon>Archaea</taxon>
        <taxon>Thermoproteota</taxon>
        <taxon>Thermoprotei</taxon>
        <taxon>Sulfolobales</taxon>
        <taxon>Sulfolobaceae</taxon>
        <taxon>Sulfolobus</taxon>
    </lineage>
</organism>
<dbReference type="EMBL" id="CP013694">
    <property type="protein sequence ID" value="ALU30456.1"/>
    <property type="molecule type" value="Genomic_DNA"/>
</dbReference>
<name>A0A0U3GQ85_9CREN</name>
<dbReference type="PaxDb" id="1435377-SUSAZ_06460"/>
<dbReference type="GeneID" id="14551854"/>
<reference evidence="3 4" key="1">
    <citation type="submission" date="2015-12" db="EMBL/GenBank/DDBJ databases">
        <title>A stable core within a dynamic pangenome in Sulfolobus acidocaldarius.</title>
        <authorList>
            <person name="Anderson R."/>
            <person name="Kouris A."/>
            <person name="Seward C."/>
            <person name="Campbell K."/>
            <person name="Whitaker R."/>
        </authorList>
    </citation>
    <scope>NUCLEOTIDE SEQUENCE [LARGE SCALE GENOMIC DNA]</scope>
    <source>
        <strain evidence="1 4">GG12-C01-09</strain>
        <strain evidence="2 3">NG05B_CO5_07</strain>
    </source>
</reference>
<dbReference type="OrthoDB" id="36284at2157"/>
<dbReference type="EMBL" id="CP013695">
    <property type="protein sequence ID" value="ALU31178.1"/>
    <property type="molecule type" value="Genomic_DNA"/>
</dbReference>
<dbReference type="OMA" id="KPYEIVW"/>
<sequence>MKIDDLIKVASDFPFPVIGEIELDDEILDLEQSPQLISYLSPSNITWKYNAEIIGKDGSVIKTNGNELDDKKFLIRTPIQKRQLGWDFILDTKSIQKLLLDLIPCEEGEGYLNPSPWTRKDWIENKKIIMAPGEVTTTPQFRDHELIKEESGTIKLDSNFYNPKYYYLNPFIISSSSSVEGKSNFFSLELDNCISFVSGSKLTISNNMGSITVNADSQVIITRSRTWKESKPYEIVWNLRTPIIKLNCKPKYRVSLYSIYPSGIIPFWINYDKGELKLGLVNLNKEPILSDFSLAGRITKALILDSHGKVTDELEPEFDRVKIPIRSLGITFVKLEVKKLLDPLLRRKIITI</sequence>
<dbReference type="AlphaFoldDB" id="A0A0U3GQ85"/>
<accession>A0A0U3GQ85</accession>